<dbReference type="PANTHER" id="PTHR31727">
    <property type="entry name" value="OLEOYL-ACYL CARRIER PROTEIN THIOESTERASE 1, CHLOROPLASTIC"/>
    <property type="match status" value="1"/>
</dbReference>
<evidence type="ECO:0000256" key="6">
    <source>
        <dbReference type="ARBA" id="ARBA00023098"/>
    </source>
</evidence>
<comment type="similarity">
    <text evidence="1">Belongs to the acyl-ACP thioesterase family.</text>
</comment>
<feature type="domain" description="Acyl-ACP thioesterase-like C-terminal" evidence="9">
    <location>
        <begin position="156"/>
        <end position="248"/>
    </location>
</feature>
<evidence type="ECO:0000256" key="7">
    <source>
        <dbReference type="ARBA" id="ARBA00023160"/>
    </source>
</evidence>
<dbReference type="SUPFAM" id="SSF54637">
    <property type="entry name" value="Thioesterase/thiol ester dehydrase-isomerase"/>
    <property type="match status" value="2"/>
</dbReference>
<evidence type="ECO:0000256" key="1">
    <source>
        <dbReference type="ARBA" id="ARBA00006500"/>
    </source>
</evidence>
<dbReference type="Proteomes" id="UP000297597">
    <property type="component" value="Unassembled WGS sequence"/>
</dbReference>
<dbReference type="GO" id="GO:0016297">
    <property type="term" value="F:fatty acyl-[ACP] hydrolase activity"/>
    <property type="evidence" value="ECO:0007669"/>
    <property type="project" value="InterPro"/>
</dbReference>
<evidence type="ECO:0000259" key="8">
    <source>
        <dbReference type="Pfam" id="PF01643"/>
    </source>
</evidence>
<evidence type="ECO:0000256" key="3">
    <source>
        <dbReference type="ARBA" id="ARBA00022801"/>
    </source>
</evidence>
<feature type="domain" description="Acyl-ACP thioesterase N-terminal hotdog" evidence="8">
    <location>
        <begin position="2"/>
        <end position="129"/>
    </location>
</feature>
<dbReference type="Pfam" id="PF20791">
    <property type="entry name" value="Acyl-ACP_TE_C"/>
    <property type="match status" value="1"/>
</dbReference>
<dbReference type="PANTHER" id="PTHR31727:SF6">
    <property type="entry name" value="OLEOYL-ACYL CARRIER PROTEIN THIOESTERASE 1, CHLOROPLASTIC"/>
    <property type="match status" value="1"/>
</dbReference>
<evidence type="ECO:0000259" key="9">
    <source>
        <dbReference type="Pfam" id="PF20791"/>
    </source>
</evidence>
<dbReference type="EMBL" id="QFFZ01000019">
    <property type="protein sequence ID" value="TEB10998.1"/>
    <property type="molecule type" value="Genomic_DNA"/>
</dbReference>
<evidence type="ECO:0000256" key="4">
    <source>
        <dbReference type="ARBA" id="ARBA00022832"/>
    </source>
</evidence>
<dbReference type="InterPro" id="IPR029069">
    <property type="entry name" value="HotDog_dom_sf"/>
</dbReference>
<reference evidence="10 11" key="1">
    <citation type="journal article" date="2018" name="Environ. Microbiol.">
        <title>Novel energy conservation strategies and behaviour of Pelotomaculum schinkii driving syntrophic propionate catabolism.</title>
        <authorList>
            <person name="Hidalgo-Ahumada C.A.P."/>
            <person name="Nobu M.K."/>
            <person name="Narihiro T."/>
            <person name="Tamaki H."/>
            <person name="Liu W.T."/>
            <person name="Kamagata Y."/>
            <person name="Stams A.J.M."/>
            <person name="Imachi H."/>
            <person name="Sousa D.Z."/>
        </authorList>
    </citation>
    <scope>NUCLEOTIDE SEQUENCE [LARGE SCALE GENOMIC DNA]</scope>
    <source>
        <strain evidence="10 11">MGP</strain>
    </source>
</reference>
<protein>
    <recommendedName>
        <fullName evidence="12">Acyl-ACP thioesterase</fullName>
    </recommendedName>
</protein>
<organism evidence="10 11">
    <name type="scientific">Pelotomaculum propionicicum</name>
    <dbReference type="NCBI Taxonomy" id="258475"/>
    <lineage>
        <taxon>Bacteria</taxon>
        <taxon>Bacillati</taxon>
        <taxon>Bacillota</taxon>
        <taxon>Clostridia</taxon>
        <taxon>Eubacteriales</taxon>
        <taxon>Desulfotomaculaceae</taxon>
        <taxon>Pelotomaculum</taxon>
    </lineage>
</organism>
<sequence>MNTYKTNNSVHYYEINRRRQASPMAVLNYFEETAVRHSEACGYGIGRLIDKGLAWILTNWSVHMERYPAWMENVIVETRVLNFERFYAFRKFKISDEHNNLLGFADSRWIFYDFNRNRPVRVPEEIAEAFGVKNQKNEGIKFPEIEIADSYGPGLEFRVRLSDIDTNNHVNNTRYVEWMLEAVPCHIHQEFFPASLEVAYKKEAVYGAHVLSEVKRETGLPEHLKFSHRITDKVSGAELARATTLWRKS</sequence>
<accession>A0A4Y7RPQ7</accession>
<keyword evidence="11" id="KW-1185">Reference proteome</keyword>
<keyword evidence="2" id="KW-0444">Lipid biosynthesis</keyword>
<keyword evidence="3" id="KW-0378">Hydrolase</keyword>
<evidence type="ECO:0000313" key="10">
    <source>
        <dbReference type="EMBL" id="TEB10998.1"/>
    </source>
</evidence>
<proteinExistence type="inferred from homology"/>
<name>A0A4Y7RPQ7_9FIRM</name>
<dbReference type="InterPro" id="IPR045023">
    <property type="entry name" value="FATA/B"/>
</dbReference>
<keyword evidence="7" id="KW-0275">Fatty acid biosynthesis</keyword>
<dbReference type="Pfam" id="PF01643">
    <property type="entry name" value="Acyl-ACP_TE"/>
    <property type="match status" value="1"/>
</dbReference>
<dbReference type="GO" id="GO:0000036">
    <property type="term" value="F:acyl carrier activity"/>
    <property type="evidence" value="ECO:0007669"/>
    <property type="project" value="TreeGrafter"/>
</dbReference>
<keyword evidence="4" id="KW-0276">Fatty acid metabolism</keyword>
<keyword evidence="6" id="KW-0443">Lipid metabolism</keyword>
<dbReference type="InterPro" id="IPR049427">
    <property type="entry name" value="Acyl-ACP_TE_C"/>
</dbReference>
<gene>
    <name evidence="10" type="ORF">Pmgp_02014</name>
</gene>
<evidence type="ECO:0000256" key="2">
    <source>
        <dbReference type="ARBA" id="ARBA00022516"/>
    </source>
</evidence>
<keyword evidence="5" id="KW-0809">Transit peptide</keyword>
<evidence type="ECO:0000256" key="5">
    <source>
        <dbReference type="ARBA" id="ARBA00022946"/>
    </source>
</evidence>
<evidence type="ECO:0008006" key="12">
    <source>
        <dbReference type="Google" id="ProtNLM"/>
    </source>
</evidence>
<dbReference type="CDD" id="cd00586">
    <property type="entry name" value="4HBT"/>
    <property type="match status" value="2"/>
</dbReference>
<dbReference type="OrthoDB" id="9801517at2"/>
<comment type="caution">
    <text evidence="10">The sequence shown here is derived from an EMBL/GenBank/DDBJ whole genome shotgun (WGS) entry which is preliminary data.</text>
</comment>
<dbReference type="InterPro" id="IPR002864">
    <property type="entry name" value="Acyl-ACP_thioesterase_NHD"/>
</dbReference>
<dbReference type="Gene3D" id="3.10.129.10">
    <property type="entry name" value="Hotdog Thioesterase"/>
    <property type="match status" value="1"/>
</dbReference>
<dbReference type="AlphaFoldDB" id="A0A4Y7RPQ7"/>
<evidence type="ECO:0000313" key="11">
    <source>
        <dbReference type="Proteomes" id="UP000297597"/>
    </source>
</evidence>
<dbReference type="RefSeq" id="WP_134213853.1">
    <property type="nucleotide sequence ID" value="NZ_QFFZ01000019.1"/>
</dbReference>